<dbReference type="GeneID" id="106816317"/>
<keyword evidence="6" id="KW-1185">Reference proteome</keyword>
<dbReference type="Pfam" id="PF00089">
    <property type="entry name" value="Trypsin"/>
    <property type="match status" value="1"/>
</dbReference>
<feature type="domain" description="Peptidase S1" evidence="5">
    <location>
        <begin position="1"/>
        <end position="182"/>
    </location>
</feature>
<dbReference type="PANTHER" id="PTHR24276:SF98">
    <property type="entry name" value="FI18310P1-RELATED"/>
    <property type="match status" value="1"/>
</dbReference>
<evidence type="ECO:0000256" key="2">
    <source>
        <dbReference type="ARBA" id="ARBA00022801"/>
    </source>
</evidence>
<dbReference type="PANTHER" id="PTHR24276">
    <property type="entry name" value="POLYSERASE-RELATED"/>
    <property type="match status" value="1"/>
</dbReference>
<evidence type="ECO:0000313" key="6">
    <source>
        <dbReference type="Proteomes" id="UP000695022"/>
    </source>
</evidence>
<dbReference type="InterPro" id="IPR043504">
    <property type="entry name" value="Peptidase_S1_PA_chymotrypsin"/>
</dbReference>
<accession>A0ABM1EW13</accession>
<dbReference type="PROSITE" id="PS00135">
    <property type="entry name" value="TRYPSIN_SER"/>
    <property type="match status" value="1"/>
</dbReference>
<dbReference type="RefSeq" id="XP_014676384.1">
    <property type="nucleotide sequence ID" value="XM_014820898.1"/>
</dbReference>
<organism evidence="6 7">
    <name type="scientific">Priapulus caudatus</name>
    <name type="common">Priapulid worm</name>
    <dbReference type="NCBI Taxonomy" id="37621"/>
    <lineage>
        <taxon>Eukaryota</taxon>
        <taxon>Metazoa</taxon>
        <taxon>Ecdysozoa</taxon>
        <taxon>Scalidophora</taxon>
        <taxon>Priapulida</taxon>
        <taxon>Priapulimorpha</taxon>
        <taxon>Priapulimorphida</taxon>
        <taxon>Priapulidae</taxon>
        <taxon>Priapulus</taxon>
    </lineage>
</organism>
<evidence type="ECO:0000256" key="4">
    <source>
        <dbReference type="ARBA" id="ARBA00023157"/>
    </source>
</evidence>
<evidence type="ECO:0000256" key="1">
    <source>
        <dbReference type="ARBA" id="ARBA00022670"/>
    </source>
</evidence>
<evidence type="ECO:0000313" key="7">
    <source>
        <dbReference type="RefSeq" id="XP_014676384.1"/>
    </source>
</evidence>
<keyword evidence="1" id="KW-0645">Protease</keyword>
<keyword evidence="2" id="KW-0378">Hydrolase</keyword>
<keyword evidence="4" id="KW-1015">Disulfide bond</keyword>
<dbReference type="InterPro" id="IPR001254">
    <property type="entry name" value="Trypsin_dom"/>
</dbReference>
<dbReference type="InterPro" id="IPR050430">
    <property type="entry name" value="Peptidase_S1"/>
</dbReference>
<proteinExistence type="predicted"/>
<keyword evidence="3" id="KW-0720">Serine protease</keyword>
<dbReference type="SUPFAM" id="SSF50494">
    <property type="entry name" value="Trypsin-like serine proteases"/>
    <property type="match status" value="1"/>
</dbReference>
<dbReference type="InterPro" id="IPR033116">
    <property type="entry name" value="TRYPSIN_SER"/>
</dbReference>
<feature type="non-terminal residue" evidence="7">
    <location>
        <position position="1"/>
    </location>
</feature>
<dbReference type="CDD" id="cd00190">
    <property type="entry name" value="Tryp_SPc"/>
    <property type="match status" value="1"/>
</dbReference>
<dbReference type="Gene3D" id="2.40.10.10">
    <property type="entry name" value="Trypsin-like serine proteases"/>
    <property type="match status" value="1"/>
</dbReference>
<gene>
    <name evidence="7" type="primary">LOC106816317</name>
</gene>
<reference evidence="7" key="1">
    <citation type="submission" date="2025-08" db="UniProtKB">
        <authorList>
            <consortium name="RefSeq"/>
        </authorList>
    </citation>
    <scope>IDENTIFICATION</scope>
</reference>
<dbReference type="InterPro" id="IPR009003">
    <property type="entry name" value="Peptidase_S1_PA"/>
</dbReference>
<dbReference type="Proteomes" id="UP000695022">
    <property type="component" value="Unplaced"/>
</dbReference>
<dbReference type="SMART" id="SM00020">
    <property type="entry name" value="Tryp_SPc"/>
    <property type="match status" value="1"/>
</dbReference>
<name>A0ABM1EW13_PRICU</name>
<dbReference type="PROSITE" id="PS50240">
    <property type="entry name" value="TRYPSIN_DOM"/>
    <property type="match status" value="1"/>
</dbReference>
<sequence length="210" mass="22419">VMDPSSEVSIKYGVTDITKYGKTAEVSEIHVHDQYSAGIYPRNDIATIILSSPILYSETASPIDLAETDSGNYAGEDAMVSGWGCVLEGGSVSKILQAVQVPVITNEVCTDRYGSSAITDDMLCAGYLPVGDKGPCKGDSGGPMVSKKGEQIGVVSCGRECARPGVYTRVSTLNEWISQHSISVKMNSCRILTYIQAAIVVLLTCNNYYV</sequence>
<evidence type="ECO:0000256" key="3">
    <source>
        <dbReference type="ARBA" id="ARBA00022825"/>
    </source>
</evidence>
<protein>
    <submittedName>
        <fullName evidence="7">Vitellin-degrading protease-like</fullName>
    </submittedName>
</protein>
<evidence type="ECO:0000259" key="5">
    <source>
        <dbReference type="PROSITE" id="PS50240"/>
    </source>
</evidence>